<feature type="transmembrane region" description="Helical" evidence="2">
    <location>
        <begin position="134"/>
        <end position="158"/>
    </location>
</feature>
<feature type="transmembrane region" description="Helical" evidence="2">
    <location>
        <begin position="376"/>
        <end position="397"/>
    </location>
</feature>
<reference evidence="3 4" key="1">
    <citation type="submission" date="2016-10" db="EMBL/GenBank/DDBJ databases">
        <authorList>
            <person name="de Groot N.N."/>
        </authorList>
    </citation>
    <scope>NUCLEOTIDE SEQUENCE [LARGE SCALE GENOMIC DNA]</scope>
    <source>
        <strain evidence="3 4">NE2</strain>
    </source>
</reference>
<feature type="transmembrane region" description="Helical" evidence="2">
    <location>
        <begin position="80"/>
        <end position="98"/>
    </location>
</feature>
<organism evidence="3 4">
    <name type="scientific">Methylocapsa palsarum</name>
    <dbReference type="NCBI Taxonomy" id="1612308"/>
    <lineage>
        <taxon>Bacteria</taxon>
        <taxon>Pseudomonadati</taxon>
        <taxon>Pseudomonadota</taxon>
        <taxon>Alphaproteobacteria</taxon>
        <taxon>Hyphomicrobiales</taxon>
        <taxon>Beijerinckiaceae</taxon>
        <taxon>Methylocapsa</taxon>
    </lineage>
</organism>
<feature type="transmembrane region" description="Helical" evidence="2">
    <location>
        <begin position="238"/>
        <end position="260"/>
    </location>
</feature>
<name>A0A1I4BR78_9HYPH</name>
<keyword evidence="2" id="KW-0472">Membrane</keyword>
<dbReference type="AlphaFoldDB" id="A0A1I4BR78"/>
<dbReference type="OrthoDB" id="8437837at2"/>
<evidence type="ECO:0000313" key="3">
    <source>
        <dbReference type="EMBL" id="SFK71314.1"/>
    </source>
</evidence>
<accession>A0A1I4BR78</accession>
<feature type="region of interest" description="Disordered" evidence="1">
    <location>
        <begin position="410"/>
        <end position="435"/>
    </location>
</feature>
<evidence type="ECO:0000256" key="1">
    <source>
        <dbReference type="SAM" id="MobiDB-lite"/>
    </source>
</evidence>
<feature type="transmembrane region" description="Helical" evidence="2">
    <location>
        <begin position="170"/>
        <end position="187"/>
    </location>
</feature>
<evidence type="ECO:0000313" key="4">
    <source>
        <dbReference type="Proteomes" id="UP000198755"/>
    </source>
</evidence>
<gene>
    <name evidence="3" type="ORF">SAMN05444581_11634</name>
</gene>
<proteinExistence type="predicted"/>
<evidence type="ECO:0008006" key="5">
    <source>
        <dbReference type="Google" id="ProtNLM"/>
    </source>
</evidence>
<feature type="transmembrane region" description="Helical" evidence="2">
    <location>
        <begin position="18"/>
        <end position="37"/>
    </location>
</feature>
<feature type="transmembrane region" description="Helical" evidence="2">
    <location>
        <begin position="318"/>
        <end position="339"/>
    </location>
</feature>
<dbReference type="RefSeq" id="WP_091685302.1">
    <property type="nucleotide sequence ID" value="NZ_FOSN01000016.1"/>
</dbReference>
<sequence>MSLATRHTATPAEDAAKVLIRAGLICLMVALPCAGVFSRGAIYILVPVGAILTLLGAAVGEAAHGPGQLRKAFSSRAGSTALFLAFWAGLSLVWTPFLTEAVQRYLQTVGTTLLIAFAAAYLPEKTKPFDLYLLPSGVALASAATLVLGLYGPLWFIGGSEFDETTFERSIITIVVLVWPALGALSLREHWTLAAGLALLAAGAALAGFAQIALAAMGAGALTFAIAMSDPSKTARALARLAAGLILLAPALPLAFGLVMRLVGHGGPQGSAPITATMAVWADNATGQWPRLVTGHGFDAANRGFSLGYLPVRTPKSLLFVVWYDLGLIGAVAFAILTHRVFLLAGRIPPLVAPAVMAGLVAILTLGFLGVATAQIWWVTLIDCAVIAFVILIKGIYRTQRPFIESRGALEDENAGPDSPPGFNSKPAFPPISDL</sequence>
<dbReference type="EMBL" id="FOSN01000016">
    <property type="protein sequence ID" value="SFK71314.1"/>
    <property type="molecule type" value="Genomic_DNA"/>
</dbReference>
<dbReference type="STRING" id="1612308.SAMN05444581_11634"/>
<keyword evidence="2" id="KW-1133">Transmembrane helix</keyword>
<feature type="transmembrane region" description="Helical" evidence="2">
    <location>
        <begin position="193"/>
        <end position="226"/>
    </location>
</feature>
<feature type="transmembrane region" description="Helical" evidence="2">
    <location>
        <begin position="351"/>
        <end position="370"/>
    </location>
</feature>
<evidence type="ECO:0000256" key="2">
    <source>
        <dbReference type="SAM" id="Phobius"/>
    </source>
</evidence>
<feature type="transmembrane region" description="Helical" evidence="2">
    <location>
        <begin position="42"/>
        <end position="60"/>
    </location>
</feature>
<feature type="transmembrane region" description="Helical" evidence="2">
    <location>
        <begin position="105"/>
        <end position="122"/>
    </location>
</feature>
<keyword evidence="2" id="KW-0812">Transmembrane</keyword>
<dbReference type="Proteomes" id="UP000198755">
    <property type="component" value="Unassembled WGS sequence"/>
</dbReference>
<protein>
    <recommendedName>
        <fullName evidence="5">O-antigen ligase</fullName>
    </recommendedName>
</protein>
<keyword evidence="4" id="KW-1185">Reference proteome</keyword>